<dbReference type="KEGG" id="llf:BCR17_00715"/>
<sequence length="75" mass="8036">MSVEEKFDNAKDKVAGKAKEVEGKVTGDKAREAEGKAQGLFADVKDKLSDAAEAVKDKAEEAVDAVKDGFDHLKK</sequence>
<dbReference type="GeneID" id="66532318"/>
<reference evidence="4 7" key="2">
    <citation type="submission" date="2019-12" db="EMBL/GenBank/DDBJ databases">
        <title>Complete genome sequence of Leuconostoc lactis strain AVN1 provides insights into metabolic potential.</title>
        <authorList>
            <person name="Besrour N."/>
            <person name="Najjari A."/>
            <person name="Fhoula I."/>
            <person name="Jaballah S."/>
            <person name="Klibi N."/>
            <person name="Ouzari H.I."/>
        </authorList>
    </citation>
    <scope>NUCLEOTIDE SEQUENCE [LARGE SCALE GENOMIC DNA]</scope>
    <source>
        <strain evidence="4 7">AVN1</strain>
    </source>
</reference>
<dbReference type="InterPro" id="IPR036629">
    <property type="entry name" value="YjbJ_sf"/>
</dbReference>
<dbReference type="Proteomes" id="UP000478636">
    <property type="component" value="Unassembled WGS sequence"/>
</dbReference>
<gene>
    <name evidence="5" type="ORF">FGL83_08905</name>
    <name evidence="4" type="ORF">GQS40_04705</name>
</gene>
<dbReference type="RefSeq" id="WP_010000206.1">
    <property type="nucleotide sequence ID" value="NZ_BJMJ01000002.1"/>
</dbReference>
<dbReference type="STRING" id="1246.BCR17_00715"/>
<dbReference type="EMBL" id="WSZI01000013">
    <property type="protein sequence ID" value="MWN20974.1"/>
    <property type="molecule type" value="Genomic_DNA"/>
</dbReference>
<protein>
    <submittedName>
        <fullName evidence="4">CsbD family protein</fullName>
    </submittedName>
</protein>
<dbReference type="eggNOG" id="COG3237">
    <property type="taxonomic scope" value="Bacteria"/>
</dbReference>
<feature type="domain" description="CsbD-like" evidence="3">
    <location>
        <begin position="5"/>
        <end position="57"/>
    </location>
</feature>
<keyword evidence="6" id="KW-1185">Reference proteome</keyword>
<dbReference type="Proteomes" id="UP000321298">
    <property type="component" value="Chromosome"/>
</dbReference>
<evidence type="ECO:0000313" key="4">
    <source>
        <dbReference type="EMBL" id="MWN20974.1"/>
    </source>
</evidence>
<accession>A0A0Q0YWK3</accession>
<feature type="region of interest" description="Disordered" evidence="2">
    <location>
        <begin position="1"/>
        <end position="32"/>
    </location>
</feature>
<dbReference type="SUPFAM" id="SSF69047">
    <property type="entry name" value="Hypothetical protein YjbJ"/>
    <property type="match status" value="1"/>
</dbReference>
<evidence type="ECO:0000256" key="1">
    <source>
        <dbReference type="ARBA" id="ARBA00009129"/>
    </source>
</evidence>
<dbReference type="Gene3D" id="1.20.120.20">
    <property type="entry name" value="Apolipoprotein"/>
    <property type="match status" value="1"/>
</dbReference>
<dbReference type="EMBL" id="CP042387">
    <property type="protein sequence ID" value="QEA44780.1"/>
    <property type="molecule type" value="Genomic_DNA"/>
</dbReference>
<dbReference type="Pfam" id="PF05532">
    <property type="entry name" value="CsbD"/>
    <property type="match status" value="1"/>
</dbReference>
<dbReference type="InterPro" id="IPR008462">
    <property type="entry name" value="CsbD"/>
</dbReference>
<organism evidence="4 7">
    <name type="scientific">Leuconostoc lactis</name>
    <dbReference type="NCBI Taxonomy" id="1246"/>
    <lineage>
        <taxon>Bacteria</taxon>
        <taxon>Bacillati</taxon>
        <taxon>Bacillota</taxon>
        <taxon>Bacilli</taxon>
        <taxon>Lactobacillales</taxon>
        <taxon>Lactobacillaceae</taxon>
        <taxon>Leuconostoc</taxon>
    </lineage>
</organism>
<evidence type="ECO:0000256" key="2">
    <source>
        <dbReference type="SAM" id="MobiDB-lite"/>
    </source>
</evidence>
<evidence type="ECO:0000313" key="6">
    <source>
        <dbReference type="Proteomes" id="UP000321298"/>
    </source>
</evidence>
<proteinExistence type="inferred from homology"/>
<comment type="similarity">
    <text evidence="1">Belongs to the UPF0337 (CsbD) family.</text>
</comment>
<evidence type="ECO:0000313" key="7">
    <source>
        <dbReference type="Proteomes" id="UP000478636"/>
    </source>
</evidence>
<dbReference type="OrthoDB" id="2143260at2"/>
<name>A0A0Q0YWK3_LEULA</name>
<evidence type="ECO:0000313" key="5">
    <source>
        <dbReference type="EMBL" id="QEA44780.1"/>
    </source>
</evidence>
<dbReference type="AlphaFoldDB" id="A0A0Q0YWK3"/>
<evidence type="ECO:0000259" key="3">
    <source>
        <dbReference type="Pfam" id="PF05532"/>
    </source>
</evidence>
<reference evidence="5 6" key="1">
    <citation type="submission" date="2019-06" db="EMBL/GenBank/DDBJ databases">
        <title>Genome analyses of bacteria isolated from kimchi.</title>
        <authorList>
            <person name="Lee S."/>
            <person name="Ahn S."/>
            <person name="Roh S."/>
        </authorList>
    </citation>
    <scope>NUCLEOTIDE SEQUENCE [LARGE SCALE GENOMIC DNA]</scope>
    <source>
        <strain evidence="5 6">CBA3625</strain>
    </source>
</reference>